<evidence type="ECO:0000313" key="2">
    <source>
        <dbReference type="Proteomes" id="UP000009183"/>
    </source>
</evidence>
<sequence length="21" mass="2723">MKYSSRLYCKFSSWFLWDEFV</sequence>
<organism evidence="1 2">
    <name type="scientific">Vitis vinifera</name>
    <name type="common">Grape</name>
    <dbReference type="NCBI Taxonomy" id="29760"/>
    <lineage>
        <taxon>Eukaryota</taxon>
        <taxon>Viridiplantae</taxon>
        <taxon>Streptophyta</taxon>
        <taxon>Embryophyta</taxon>
        <taxon>Tracheophyta</taxon>
        <taxon>Spermatophyta</taxon>
        <taxon>Magnoliopsida</taxon>
        <taxon>eudicotyledons</taxon>
        <taxon>Gunneridae</taxon>
        <taxon>Pentapetalae</taxon>
        <taxon>rosids</taxon>
        <taxon>Vitales</taxon>
        <taxon>Vitaceae</taxon>
        <taxon>Viteae</taxon>
        <taxon>Vitis</taxon>
    </lineage>
</organism>
<name>F6HK88_VITVI</name>
<reference evidence="2" key="1">
    <citation type="journal article" date="2007" name="Nature">
        <title>The grapevine genome sequence suggests ancestral hexaploidization in major angiosperm phyla.</title>
        <authorList>
            <consortium name="The French-Italian Public Consortium for Grapevine Genome Characterization."/>
            <person name="Jaillon O."/>
            <person name="Aury J.-M."/>
            <person name="Noel B."/>
            <person name="Policriti A."/>
            <person name="Clepet C."/>
            <person name="Casagrande A."/>
            <person name="Choisne N."/>
            <person name="Aubourg S."/>
            <person name="Vitulo N."/>
            <person name="Jubin C."/>
            <person name="Vezzi A."/>
            <person name="Legeai F."/>
            <person name="Hugueney P."/>
            <person name="Dasilva C."/>
            <person name="Horner D."/>
            <person name="Mica E."/>
            <person name="Jublot D."/>
            <person name="Poulain J."/>
            <person name="Bruyere C."/>
            <person name="Billault A."/>
            <person name="Segurens B."/>
            <person name="Gouyvenoux M."/>
            <person name="Ugarte E."/>
            <person name="Cattonaro F."/>
            <person name="Anthouard V."/>
            <person name="Vico V."/>
            <person name="Del Fabbro C."/>
            <person name="Alaux M."/>
            <person name="Di Gaspero G."/>
            <person name="Dumas V."/>
            <person name="Felice N."/>
            <person name="Paillard S."/>
            <person name="Juman I."/>
            <person name="Moroldo M."/>
            <person name="Scalabrin S."/>
            <person name="Canaguier A."/>
            <person name="Le Clainche I."/>
            <person name="Malacrida G."/>
            <person name="Durand E."/>
            <person name="Pesole G."/>
            <person name="Laucou V."/>
            <person name="Chatelet P."/>
            <person name="Merdinoglu D."/>
            <person name="Delledonne M."/>
            <person name="Pezzotti M."/>
            <person name="Lecharny A."/>
            <person name="Scarpelli C."/>
            <person name="Artiguenave F."/>
            <person name="Pe M.E."/>
            <person name="Valle G."/>
            <person name="Morgante M."/>
            <person name="Caboche M."/>
            <person name="Adam-Blondon A.-F."/>
            <person name="Weissenbach J."/>
            <person name="Quetier F."/>
            <person name="Wincker P."/>
        </authorList>
    </citation>
    <scope>NUCLEOTIDE SEQUENCE [LARGE SCALE GENOMIC DNA]</scope>
    <source>
        <strain evidence="2">cv. Pinot noir / PN40024</strain>
    </source>
</reference>
<dbReference type="Proteomes" id="UP000009183">
    <property type="component" value="Chromosome 12"/>
</dbReference>
<gene>
    <name evidence="1" type="ordered locus">VIT_12s0035g00090</name>
</gene>
<dbReference type="STRING" id="29760.F6HK88"/>
<dbReference type="AlphaFoldDB" id="F6HK88"/>
<proteinExistence type="predicted"/>
<accession>F6HK88</accession>
<dbReference type="InParanoid" id="F6HK88"/>
<keyword evidence="2" id="KW-1185">Reference proteome</keyword>
<dbReference type="HOGENOM" id="CLU_3427216_0_0_1"/>
<dbReference type="PaxDb" id="29760-VIT_12s0035g00090.t01"/>
<evidence type="ECO:0000313" key="1">
    <source>
        <dbReference type="EMBL" id="CCB55091.1"/>
    </source>
</evidence>
<protein>
    <submittedName>
        <fullName evidence="1">Uncharacterized protein</fullName>
    </submittedName>
</protein>
<dbReference type="EMBL" id="FN595990">
    <property type="protein sequence ID" value="CCB55091.1"/>
    <property type="molecule type" value="Genomic_DNA"/>
</dbReference>